<evidence type="ECO:0000313" key="4">
    <source>
        <dbReference type="EMBL" id="OCK77302.1"/>
    </source>
</evidence>
<dbReference type="OrthoDB" id="674604at2759"/>
<reference evidence="4 5" key="1">
    <citation type="journal article" date="2016" name="Nat. Commun.">
        <title>Ectomycorrhizal ecology is imprinted in the genome of the dominant symbiotic fungus Cenococcum geophilum.</title>
        <authorList>
            <consortium name="DOE Joint Genome Institute"/>
            <person name="Peter M."/>
            <person name="Kohler A."/>
            <person name="Ohm R.A."/>
            <person name="Kuo A."/>
            <person name="Krutzmann J."/>
            <person name="Morin E."/>
            <person name="Arend M."/>
            <person name="Barry K.W."/>
            <person name="Binder M."/>
            <person name="Choi C."/>
            <person name="Clum A."/>
            <person name="Copeland A."/>
            <person name="Grisel N."/>
            <person name="Haridas S."/>
            <person name="Kipfer T."/>
            <person name="LaButti K."/>
            <person name="Lindquist E."/>
            <person name="Lipzen A."/>
            <person name="Maire R."/>
            <person name="Meier B."/>
            <person name="Mihaltcheva S."/>
            <person name="Molinier V."/>
            <person name="Murat C."/>
            <person name="Poggeler S."/>
            <person name="Quandt C.A."/>
            <person name="Sperisen C."/>
            <person name="Tritt A."/>
            <person name="Tisserant E."/>
            <person name="Crous P.W."/>
            <person name="Henrissat B."/>
            <person name="Nehls U."/>
            <person name="Egli S."/>
            <person name="Spatafora J.W."/>
            <person name="Grigoriev I.V."/>
            <person name="Martin F.M."/>
        </authorList>
    </citation>
    <scope>NUCLEOTIDE SEQUENCE [LARGE SCALE GENOMIC DNA]</scope>
    <source>
        <strain evidence="4 5">CBS 459.81</strain>
    </source>
</reference>
<dbReference type="Pfam" id="PF24883">
    <property type="entry name" value="NPHP3_N"/>
    <property type="match status" value="1"/>
</dbReference>
<feature type="domain" description="Nephrocystin 3-like N-terminal" evidence="3">
    <location>
        <begin position="180"/>
        <end position="308"/>
    </location>
</feature>
<organism evidence="4 5">
    <name type="scientific">Lepidopterella palustris CBS 459.81</name>
    <dbReference type="NCBI Taxonomy" id="1314670"/>
    <lineage>
        <taxon>Eukaryota</taxon>
        <taxon>Fungi</taxon>
        <taxon>Dikarya</taxon>
        <taxon>Ascomycota</taxon>
        <taxon>Pezizomycotina</taxon>
        <taxon>Dothideomycetes</taxon>
        <taxon>Pleosporomycetidae</taxon>
        <taxon>Mytilinidiales</taxon>
        <taxon>Argynnaceae</taxon>
        <taxon>Lepidopterella</taxon>
    </lineage>
</organism>
<keyword evidence="5" id="KW-1185">Reference proteome</keyword>
<dbReference type="SUPFAM" id="SSF52540">
    <property type="entry name" value="P-loop containing nucleoside triphosphate hydrolases"/>
    <property type="match status" value="1"/>
</dbReference>
<evidence type="ECO:0000259" key="3">
    <source>
        <dbReference type="Pfam" id="PF24883"/>
    </source>
</evidence>
<protein>
    <recommendedName>
        <fullName evidence="3">Nephrocystin 3-like N-terminal domain-containing protein</fullName>
    </recommendedName>
</protein>
<evidence type="ECO:0000313" key="5">
    <source>
        <dbReference type="Proteomes" id="UP000250266"/>
    </source>
</evidence>
<proteinExistence type="predicted"/>
<dbReference type="InterPro" id="IPR027417">
    <property type="entry name" value="P-loop_NTPase"/>
</dbReference>
<dbReference type="Proteomes" id="UP000250266">
    <property type="component" value="Unassembled WGS sequence"/>
</dbReference>
<feature type="compositionally biased region" description="Basic and acidic residues" evidence="2">
    <location>
        <begin position="107"/>
        <end position="117"/>
    </location>
</feature>
<keyword evidence="1" id="KW-0677">Repeat</keyword>
<name>A0A8E2E4L7_9PEZI</name>
<dbReference type="AlphaFoldDB" id="A0A8E2E4L7"/>
<dbReference type="Gene3D" id="3.40.50.300">
    <property type="entry name" value="P-loop containing nucleotide triphosphate hydrolases"/>
    <property type="match status" value="1"/>
</dbReference>
<sequence>MFQQNHFSNIADVTQIFSKTPKPRHWERFLASLRGSKDSSQAGLTTAQWEQPRISIEQVTNSGTDVSASGQPPLVPDDQLRRSVSTSDSPSHDVVEDGASSSLWGRAPHEMSQDKDKRKLLDEYKKIVVDDRSQSQLSRQDYSAQRELLLSLIQVSAAFNDKALEREPICNPKTRLKLLQHIENWSTNSQDRIIFWLNGLVGTGKSTIARTIASSLDKKRCLAASFSFARNEGYRGQALFLFTTLAFQPGSRSDNLALAVSEAVRSNPRISDKNFQEQWRDLIYNPPKVCKLSHPLVVVIDALDECDNN</sequence>
<gene>
    <name evidence="4" type="ORF">K432DRAFT_407429</name>
</gene>
<dbReference type="EMBL" id="KV745138">
    <property type="protein sequence ID" value="OCK77302.1"/>
    <property type="molecule type" value="Genomic_DNA"/>
</dbReference>
<evidence type="ECO:0000256" key="1">
    <source>
        <dbReference type="ARBA" id="ARBA00022737"/>
    </source>
</evidence>
<feature type="region of interest" description="Disordered" evidence="2">
    <location>
        <begin position="62"/>
        <end position="117"/>
    </location>
</feature>
<dbReference type="InterPro" id="IPR056884">
    <property type="entry name" value="NPHP3-like_N"/>
</dbReference>
<accession>A0A8E2E4L7</accession>
<evidence type="ECO:0000256" key="2">
    <source>
        <dbReference type="SAM" id="MobiDB-lite"/>
    </source>
</evidence>